<dbReference type="InParanoid" id="A0A067NFS1"/>
<feature type="domain" description="Heterokaryon incompatibility" evidence="1">
    <location>
        <begin position="53"/>
        <end position="205"/>
    </location>
</feature>
<name>A0A067NFS1_PLEO1</name>
<reference evidence="3" key="1">
    <citation type="journal article" date="2014" name="Proc. Natl. Acad. Sci. U.S.A.">
        <title>Extensive sampling of basidiomycete genomes demonstrates inadequacy of the white-rot/brown-rot paradigm for wood decay fungi.</title>
        <authorList>
            <person name="Riley R."/>
            <person name="Salamov A.A."/>
            <person name="Brown D.W."/>
            <person name="Nagy L.G."/>
            <person name="Floudas D."/>
            <person name="Held B.W."/>
            <person name="Levasseur A."/>
            <person name="Lombard V."/>
            <person name="Morin E."/>
            <person name="Otillar R."/>
            <person name="Lindquist E.A."/>
            <person name="Sun H."/>
            <person name="LaButti K.M."/>
            <person name="Schmutz J."/>
            <person name="Jabbour D."/>
            <person name="Luo H."/>
            <person name="Baker S.E."/>
            <person name="Pisabarro A.G."/>
            <person name="Walton J.D."/>
            <person name="Blanchette R.A."/>
            <person name="Henrissat B."/>
            <person name="Martin F."/>
            <person name="Cullen D."/>
            <person name="Hibbett D.S."/>
            <person name="Grigoriev I.V."/>
        </authorList>
    </citation>
    <scope>NUCLEOTIDE SEQUENCE [LARGE SCALE GENOMIC DNA]</scope>
    <source>
        <strain evidence="3">PC15</strain>
    </source>
</reference>
<evidence type="ECO:0000259" key="1">
    <source>
        <dbReference type="Pfam" id="PF06985"/>
    </source>
</evidence>
<protein>
    <recommendedName>
        <fullName evidence="1">Heterokaryon incompatibility domain-containing protein</fullName>
    </recommendedName>
</protein>
<dbReference type="OrthoDB" id="5303367at2759"/>
<dbReference type="InterPro" id="IPR010730">
    <property type="entry name" value="HET"/>
</dbReference>
<dbReference type="EMBL" id="KL198009">
    <property type="protein sequence ID" value="KDQ26704.1"/>
    <property type="molecule type" value="Genomic_DNA"/>
</dbReference>
<proteinExistence type="predicted"/>
<dbReference type="HOGENOM" id="CLU_927864_0_0_1"/>
<accession>A0A067NFS1</accession>
<evidence type="ECO:0000313" key="2">
    <source>
        <dbReference type="EMBL" id="KDQ26704.1"/>
    </source>
</evidence>
<organism evidence="2 3">
    <name type="scientific">Pleurotus ostreatus (strain PC15)</name>
    <name type="common">Oyster mushroom</name>
    <dbReference type="NCBI Taxonomy" id="1137138"/>
    <lineage>
        <taxon>Eukaryota</taxon>
        <taxon>Fungi</taxon>
        <taxon>Dikarya</taxon>
        <taxon>Basidiomycota</taxon>
        <taxon>Agaricomycotina</taxon>
        <taxon>Agaricomycetes</taxon>
        <taxon>Agaricomycetidae</taxon>
        <taxon>Agaricales</taxon>
        <taxon>Pleurotineae</taxon>
        <taxon>Pleurotaceae</taxon>
        <taxon>Pleurotus</taxon>
    </lineage>
</organism>
<dbReference type="PANTHER" id="PTHR24148:SF64">
    <property type="entry name" value="HETEROKARYON INCOMPATIBILITY DOMAIN-CONTAINING PROTEIN"/>
    <property type="match status" value="1"/>
</dbReference>
<sequence>MSVYYAKLPTSRGTRVLSLEPLPDIVDPSHAPSGHEAVHCDWSVISVDEPEPYYALSYVWGNPNIKEYHLICNGRLMKITYKIWAAKAVWSKYPSRRLRVDAICINQDDIPERKQQVTMMGNIYSRAERVAIWVGEATVHSDDFFKLVERVQAGGKLTIGECPRPPTNDIDRSQGSDRDFMNHLLDCAADIVNRSWFIRAWTFQEIRLTRQATISCGLHVADIGLFLRTVTDINGTSERRDLCSGMMVIIPFSAPDSSFKLLYRFPALKQPRAATGPRDKVYSLLSLLPRRCIRLHETRL</sequence>
<dbReference type="AlphaFoldDB" id="A0A067NFS1"/>
<dbReference type="Pfam" id="PF06985">
    <property type="entry name" value="HET"/>
    <property type="match status" value="1"/>
</dbReference>
<dbReference type="InterPro" id="IPR052895">
    <property type="entry name" value="HetReg/Transcr_Mod"/>
</dbReference>
<dbReference type="VEuPathDB" id="FungiDB:PLEOSDRAFT_159377"/>
<evidence type="ECO:0000313" key="3">
    <source>
        <dbReference type="Proteomes" id="UP000027073"/>
    </source>
</evidence>
<gene>
    <name evidence="2" type="ORF">PLEOSDRAFT_159377</name>
</gene>
<dbReference type="Proteomes" id="UP000027073">
    <property type="component" value="Unassembled WGS sequence"/>
</dbReference>
<dbReference type="PANTHER" id="PTHR24148">
    <property type="entry name" value="ANKYRIN REPEAT DOMAIN-CONTAINING PROTEIN 39 HOMOLOG-RELATED"/>
    <property type="match status" value="1"/>
</dbReference>